<dbReference type="Gene3D" id="3.10.20.30">
    <property type="match status" value="1"/>
</dbReference>
<dbReference type="InterPro" id="IPR016208">
    <property type="entry name" value="Ald_Oxase/xanthine_DH-like"/>
</dbReference>
<dbReference type="Gene3D" id="1.10.150.120">
    <property type="entry name" value="[2Fe-2S]-binding domain"/>
    <property type="match status" value="1"/>
</dbReference>
<dbReference type="GO" id="GO:0005506">
    <property type="term" value="F:iron ion binding"/>
    <property type="evidence" value="ECO:0007669"/>
    <property type="project" value="InterPro"/>
</dbReference>
<name>A0A5E4BND0_MARMO</name>
<feature type="domain" description="[2Fe-2S]-binding" evidence="1">
    <location>
        <begin position="64"/>
        <end position="120"/>
    </location>
</feature>
<evidence type="ECO:0000313" key="3">
    <source>
        <dbReference type="Proteomes" id="UP000335636"/>
    </source>
</evidence>
<dbReference type="PANTHER" id="PTHR45444:SF3">
    <property type="entry name" value="XANTHINE DEHYDROGENASE"/>
    <property type="match status" value="1"/>
</dbReference>
<gene>
    <name evidence="2" type="ORF">MONAX_5E034548</name>
</gene>
<dbReference type="EMBL" id="CABDUW010000511">
    <property type="protein sequence ID" value="VTJ70560.1"/>
    <property type="molecule type" value="Genomic_DNA"/>
</dbReference>
<dbReference type="AlphaFoldDB" id="A0A5E4BND0"/>
<accession>A0A5E4BND0</accession>
<evidence type="ECO:0000259" key="1">
    <source>
        <dbReference type="Pfam" id="PF01799"/>
    </source>
</evidence>
<proteinExistence type="predicted"/>
<dbReference type="PANTHER" id="PTHR45444">
    <property type="entry name" value="XANTHINE DEHYDROGENASE"/>
    <property type="match status" value="1"/>
</dbReference>
<dbReference type="Pfam" id="PF01799">
    <property type="entry name" value="Fer2_2"/>
    <property type="match status" value="1"/>
</dbReference>
<protein>
    <recommendedName>
        <fullName evidence="1">[2Fe-2S]-binding domain-containing protein</fullName>
    </recommendedName>
</protein>
<feature type="non-terminal residue" evidence="2">
    <location>
        <position position="1"/>
    </location>
</feature>
<reference evidence="2" key="1">
    <citation type="submission" date="2019-04" db="EMBL/GenBank/DDBJ databases">
        <authorList>
            <person name="Alioto T."/>
            <person name="Alioto T."/>
        </authorList>
    </citation>
    <scope>NUCLEOTIDE SEQUENCE [LARGE SCALE GENOMIC DNA]</scope>
</reference>
<dbReference type="InterPro" id="IPR002888">
    <property type="entry name" value="2Fe-2S-bd"/>
</dbReference>
<dbReference type="SUPFAM" id="SSF47741">
    <property type="entry name" value="CO dehydrogenase ISP C-domain like"/>
    <property type="match status" value="1"/>
</dbReference>
<comment type="caution">
    <text evidence="2">The sequence shown here is derived from an EMBL/GenBank/DDBJ whole genome shotgun (WGS) entry which is preliminary data.</text>
</comment>
<organism evidence="2 3">
    <name type="scientific">Marmota monax</name>
    <name type="common">Woodchuck</name>
    <dbReference type="NCBI Taxonomy" id="9995"/>
    <lineage>
        <taxon>Eukaryota</taxon>
        <taxon>Metazoa</taxon>
        <taxon>Chordata</taxon>
        <taxon>Craniata</taxon>
        <taxon>Vertebrata</taxon>
        <taxon>Euteleostomi</taxon>
        <taxon>Mammalia</taxon>
        <taxon>Eutheria</taxon>
        <taxon>Euarchontoglires</taxon>
        <taxon>Glires</taxon>
        <taxon>Rodentia</taxon>
        <taxon>Sciuromorpha</taxon>
        <taxon>Sciuridae</taxon>
        <taxon>Xerinae</taxon>
        <taxon>Marmotini</taxon>
        <taxon>Marmota</taxon>
    </lineage>
</organism>
<keyword evidence="3" id="KW-1185">Reference proteome</keyword>
<dbReference type="Proteomes" id="UP000335636">
    <property type="component" value="Unassembled WGS sequence"/>
</dbReference>
<evidence type="ECO:0000313" key="2">
    <source>
        <dbReference type="EMBL" id="VTJ70560.1"/>
    </source>
</evidence>
<dbReference type="InterPro" id="IPR012675">
    <property type="entry name" value="Beta-grasp_dom_sf"/>
</dbReference>
<sequence length="121" mass="13336">FPSLSELIDGLWRFSPALLAPVFPMRQDCVSPPGFFLVFLIQRHFSVTACLVPICSLYGTAVTTVEGIGSIKTRLHPVQERTAKSHGTQCGFCTPGMVMSMYALLRNHLHPSEEQLMEALG</sequence>
<dbReference type="InterPro" id="IPR036884">
    <property type="entry name" value="2Fe-2S-bd_dom_sf"/>
</dbReference>
<feature type="non-terminal residue" evidence="2">
    <location>
        <position position="121"/>
    </location>
</feature>
<dbReference type="GO" id="GO:0016491">
    <property type="term" value="F:oxidoreductase activity"/>
    <property type="evidence" value="ECO:0007669"/>
    <property type="project" value="InterPro"/>
</dbReference>